<dbReference type="RefSeq" id="WP_263954750.1">
    <property type="nucleotide sequence ID" value="NZ_JAOYFC010000004.1"/>
</dbReference>
<dbReference type="CDD" id="cd02440">
    <property type="entry name" value="AdoMet_MTases"/>
    <property type="match status" value="1"/>
</dbReference>
<dbReference type="EMBL" id="JAOYFC010000004">
    <property type="protein sequence ID" value="MCV6825799.1"/>
    <property type="molecule type" value="Genomic_DNA"/>
</dbReference>
<feature type="domain" description="Methyltransferase type 11" evidence="2">
    <location>
        <begin position="48"/>
        <end position="139"/>
    </location>
</feature>
<dbReference type="GO" id="GO:0032259">
    <property type="term" value="P:methylation"/>
    <property type="evidence" value="ECO:0007669"/>
    <property type="project" value="UniProtKB-KW"/>
</dbReference>
<keyword evidence="1" id="KW-0808">Transferase</keyword>
<protein>
    <submittedName>
        <fullName evidence="3">Methyltransferase domain-containing protein</fullName>
    </submittedName>
</protein>
<dbReference type="PANTHER" id="PTHR44068:SF11">
    <property type="entry name" value="GERANYL DIPHOSPHATE 2-C-METHYLTRANSFERASE"/>
    <property type="match status" value="1"/>
</dbReference>
<organism evidence="3 4">
    <name type="scientific">Halocynthiibacter halioticoli</name>
    <dbReference type="NCBI Taxonomy" id="2986804"/>
    <lineage>
        <taxon>Bacteria</taxon>
        <taxon>Pseudomonadati</taxon>
        <taxon>Pseudomonadota</taxon>
        <taxon>Alphaproteobacteria</taxon>
        <taxon>Rhodobacterales</taxon>
        <taxon>Paracoccaceae</taxon>
        <taxon>Halocynthiibacter</taxon>
    </lineage>
</organism>
<dbReference type="GO" id="GO:0008757">
    <property type="term" value="F:S-adenosylmethionine-dependent methyltransferase activity"/>
    <property type="evidence" value="ECO:0007669"/>
    <property type="project" value="InterPro"/>
</dbReference>
<accession>A0AAE3J1R9</accession>
<keyword evidence="3" id="KW-0489">Methyltransferase</keyword>
<dbReference type="Pfam" id="PF08241">
    <property type="entry name" value="Methyltransf_11"/>
    <property type="match status" value="1"/>
</dbReference>
<dbReference type="Proteomes" id="UP001208041">
    <property type="component" value="Unassembled WGS sequence"/>
</dbReference>
<gene>
    <name evidence="3" type="ORF">OH136_14655</name>
</gene>
<reference evidence="3" key="1">
    <citation type="submission" date="2022-10" db="EMBL/GenBank/DDBJ databases">
        <authorList>
            <person name="Yue Y."/>
        </authorList>
    </citation>
    <scope>NUCLEOTIDE SEQUENCE</scope>
    <source>
        <strain evidence="3">Z654</strain>
    </source>
</reference>
<proteinExistence type="predicted"/>
<dbReference type="InterPro" id="IPR050447">
    <property type="entry name" value="Erg6_SMT_methyltransf"/>
</dbReference>
<dbReference type="SUPFAM" id="SSF53335">
    <property type="entry name" value="S-adenosyl-L-methionine-dependent methyltransferases"/>
    <property type="match status" value="1"/>
</dbReference>
<name>A0AAE3J1R9_9RHOB</name>
<dbReference type="InterPro" id="IPR013216">
    <property type="entry name" value="Methyltransf_11"/>
</dbReference>
<sequence length="266" mass="27764">MNSKTSDENGRLWGARASDWANYQERVHEAVYKAVLDAADIKAGTRFLDVGCGAGLTVNLAVARGAEATGLDAADDLLKIAAVRTPTAAFHLGDLEALPFGDGEFDVVSGINSFQYAGNPVSALSEAKRVAGENGKIVVVTWGEPQGMGAAKLIGALKPLMPPPPPGTPGPFALSDESALRAFAEQAGLKAVEIFDIDCPFEYPNIETAVRGLSSAGVAVKVMEIAGEKAVEEAYRNALSEFQAPDGSIRVGAVFRCLIAKSASEI</sequence>
<dbReference type="InterPro" id="IPR029063">
    <property type="entry name" value="SAM-dependent_MTases_sf"/>
</dbReference>
<comment type="caution">
    <text evidence="3">The sequence shown here is derived from an EMBL/GenBank/DDBJ whole genome shotgun (WGS) entry which is preliminary data.</text>
</comment>
<keyword evidence="4" id="KW-1185">Reference proteome</keyword>
<dbReference type="Gene3D" id="3.40.50.150">
    <property type="entry name" value="Vaccinia Virus protein VP39"/>
    <property type="match status" value="1"/>
</dbReference>
<evidence type="ECO:0000259" key="2">
    <source>
        <dbReference type="Pfam" id="PF08241"/>
    </source>
</evidence>
<dbReference type="AlphaFoldDB" id="A0AAE3J1R9"/>
<evidence type="ECO:0000256" key="1">
    <source>
        <dbReference type="ARBA" id="ARBA00022679"/>
    </source>
</evidence>
<evidence type="ECO:0000313" key="4">
    <source>
        <dbReference type="Proteomes" id="UP001208041"/>
    </source>
</evidence>
<evidence type="ECO:0000313" key="3">
    <source>
        <dbReference type="EMBL" id="MCV6825799.1"/>
    </source>
</evidence>
<dbReference type="PANTHER" id="PTHR44068">
    <property type="entry name" value="ZGC:194242"/>
    <property type="match status" value="1"/>
</dbReference>